<evidence type="ECO:0000313" key="3">
    <source>
        <dbReference type="Proteomes" id="UP000505377"/>
    </source>
</evidence>
<reference evidence="2 3" key="1">
    <citation type="submission" date="2020-05" db="EMBL/GenBank/DDBJ databases">
        <authorList>
            <person name="Mo P."/>
        </authorList>
    </citation>
    <scope>NUCLEOTIDE SEQUENCE [LARGE SCALE GENOMIC DNA]</scope>
    <source>
        <strain evidence="2 3">Gen01</strain>
    </source>
</reference>
<evidence type="ECO:0000313" key="2">
    <source>
        <dbReference type="EMBL" id="QJY49450.1"/>
    </source>
</evidence>
<gene>
    <name evidence="2" type="ORF">HOP40_29910</name>
</gene>
<name>A0A6M6JQB5_9PSEU</name>
<evidence type="ECO:0000256" key="1">
    <source>
        <dbReference type="SAM" id="MobiDB-lite"/>
    </source>
</evidence>
<dbReference type="KEGG" id="pbro:HOP40_29910"/>
<dbReference type="AlphaFoldDB" id="A0A6M6JQB5"/>
<accession>A0A6M6JQB5</accession>
<dbReference type="InterPro" id="IPR021555">
    <property type="entry name" value="DUF3000"/>
</dbReference>
<dbReference type="EMBL" id="CP053564">
    <property type="protein sequence ID" value="QJY49450.1"/>
    <property type="molecule type" value="Genomic_DNA"/>
</dbReference>
<keyword evidence="3" id="KW-1185">Reference proteome</keyword>
<sequence>MTGPSSHAVPGCLPPARDARRGGRGTRTGGPGAPVLPGVSRRLEFPLVPDATASPPPEFRRAVASLGTLRARPELIVSALDAPPRLAPWTWALSVEVADSTLGRAAADDGVDESDTSGRLILLHDPAGQDAWEGTFRLVCFVQARLEPEQLGDEMLPVVGWSWLTEALEDHGAEHVALGGTVTQTSSVRFGDIAGPRRDDDVELRASWTPIGTDLSRHAAAFCAFVASAAGLPPVGAVSLVHRTV</sequence>
<dbReference type="Proteomes" id="UP000505377">
    <property type="component" value="Chromosome"/>
</dbReference>
<dbReference type="Pfam" id="PF11452">
    <property type="entry name" value="DUF3000"/>
    <property type="match status" value="1"/>
</dbReference>
<organism evidence="2 3">
    <name type="scientific">Pseudonocardia broussonetiae</name>
    <dbReference type="NCBI Taxonomy" id="2736640"/>
    <lineage>
        <taxon>Bacteria</taxon>
        <taxon>Bacillati</taxon>
        <taxon>Actinomycetota</taxon>
        <taxon>Actinomycetes</taxon>
        <taxon>Pseudonocardiales</taxon>
        <taxon>Pseudonocardiaceae</taxon>
        <taxon>Pseudonocardia</taxon>
    </lineage>
</organism>
<protein>
    <submittedName>
        <fullName evidence="2">DUF3000 domain-containing protein</fullName>
    </submittedName>
</protein>
<proteinExistence type="predicted"/>
<feature type="region of interest" description="Disordered" evidence="1">
    <location>
        <begin position="1"/>
        <end position="38"/>
    </location>
</feature>